<keyword evidence="2" id="KW-0964">Secreted</keyword>
<dbReference type="SUPFAM" id="SSF55797">
    <property type="entry name" value="PR-1-like"/>
    <property type="match status" value="1"/>
</dbReference>
<dbReference type="OrthoDB" id="43654at2759"/>
<gene>
    <name evidence="4" type="primary">Dvir\GJ17434</name>
    <name evidence="4" type="ORF">Dvir_GJ17434</name>
</gene>
<dbReference type="InterPro" id="IPR014044">
    <property type="entry name" value="CAP_dom"/>
</dbReference>
<sequence length="260" mass="30424">MLYMKDAAKMRIRLVFVLAHIQFNLIGIYAHPFKLTLYRTKTPSYVMRGSMDSPVKPVDYCQKGLCPKGVRHICCNNEFWGDNCPKPREGVNMERYRTTILDHHNNLRNRMHMKMNHLPSAVKLRHLRWDEELSVVAMRVTNFCNNITASNCVNIPRFLNVAQSSDTNRYVNRNIPNLLSMILVNFWSDRYYTFNASYVHSFPENASKEDQIFANMINQRVDKLGCGMLLHAEVGNHIFHFTCLYNEKIKPGQQLYEIKT</sequence>
<evidence type="ECO:0000256" key="1">
    <source>
        <dbReference type="ARBA" id="ARBA00004613"/>
    </source>
</evidence>
<evidence type="ECO:0000313" key="5">
    <source>
        <dbReference type="Proteomes" id="UP000008792"/>
    </source>
</evidence>
<protein>
    <submittedName>
        <fullName evidence="4">Uncharacterized protein, isoform A</fullName>
    </submittedName>
</protein>
<evidence type="ECO:0000259" key="3">
    <source>
        <dbReference type="SMART" id="SM00198"/>
    </source>
</evidence>
<accession>B4LVA5</accession>
<dbReference type="Gene3D" id="3.40.33.10">
    <property type="entry name" value="CAP"/>
    <property type="match status" value="1"/>
</dbReference>
<dbReference type="CDD" id="cd05380">
    <property type="entry name" value="CAP_euk"/>
    <property type="match status" value="1"/>
</dbReference>
<dbReference type="AlphaFoldDB" id="B4LVA5"/>
<reference evidence="4 5" key="1">
    <citation type="journal article" date="2007" name="Nature">
        <title>Evolution of genes and genomes on the Drosophila phylogeny.</title>
        <authorList>
            <consortium name="Drosophila 12 Genomes Consortium"/>
            <person name="Clark A.G."/>
            <person name="Eisen M.B."/>
            <person name="Smith D.R."/>
            <person name="Bergman C.M."/>
            <person name="Oliver B."/>
            <person name="Markow T.A."/>
            <person name="Kaufman T.C."/>
            <person name="Kellis M."/>
            <person name="Gelbart W."/>
            <person name="Iyer V.N."/>
            <person name="Pollard D.A."/>
            <person name="Sackton T.B."/>
            <person name="Larracuente A.M."/>
            <person name="Singh N.D."/>
            <person name="Abad J.P."/>
            <person name="Abt D.N."/>
            <person name="Adryan B."/>
            <person name="Aguade M."/>
            <person name="Akashi H."/>
            <person name="Anderson W.W."/>
            <person name="Aquadro C.F."/>
            <person name="Ardell D.H."/>
            <person name="Arguello R."/>
            <person name="Artieri C.G."/>
            <person name="Barbash D.A."/>
            <person name="Barker D."/>
            <person name="Barsanti P."/>
            <person name="Batterham P."/>
            <person name="Batzoglou S."/>
            <person name="Begun D."/>
            <person name="Bhutkar A."/>
            <person name="Blanco E."/>
            <person name="Bosak S.A."/>
            <person name="Bradley R.K."/>
            <person name="Brand A.D."/>
            <person name="Brent M.R."/>
            <person name="Brooks A.N."/>
            <person name="Brown R.H."/>
            <person name="Butlin R.K."/>
            <person name="Caggese C."/>
            <person name="Calvi B.R."/>
            <person name="Bernardo de Carvalho A."/>
            <person name="Caspi A."/>
            <person name="Castrezana S."/>
            <person name="Celniker S.E."/>
            <person name="Chang J.L."/>
            <person name="Chapple C."/>
            <person name="Chatterji S."/>
            <person name="Chinwalla A."/>
            <person name="Civetta A."/>
            <person name="Clifton S.W."/>
            <person name="Comeron J.M."/>
            <person name="Costello J.C."/>
            <person name="Coyne J.A."/>
            <person name="Daub J."/>
            <person name="David R.G."/>
            <person name="Delcher A.L."/>
            <person name="Delehaunty K."/>
            <person name="Do C.B."/>
            <person name="Ebling H."/>
            <person name="Edwards K."/>
            <person name="Eickbush T."/>
            <person name="Evans J.D."/>
            <person name="Filipski A."/>
            <person name="Findeiss S."/>
            <person name="Freyhult E."/>
            <person name="Fulton L."/>
            <person name="Fulton R."/>
            <person name="Garcia A.C."/>
            <person name="Gardiner A."/>
            <person name="Garfield D.A."/>
            <person name="Garvin B.E."/>
            <person name="Gibson G."/>
            <person name="Gilbert D."/>
            <person name="Gnerre S."/>
            <person name="Godfrey J."/>
            <person name="Good R."/>
            <person name="Gotea V."/>
            <person name="Gravely B."/>
            <person name="Greenberg A.J."/>
            <person name="Griffiths-Jones S."/>
            <person name="Gross S."/>
            <person name="Guigo R."/>
            <person name="Gustafson E.A."/>
            <person name="Haerty W."/>
            <person name="Hahn M.W."/>
            <person name="Halligan D.L."/>
            <person name="Halpern A.L."/>
            <person name="Halter G.M."/>
            <person name="Han M.V."/>
            <person name="Heger A."/>
            <person name="Hillier L."/>
            <person name="Hinrichs A.S."/>
            <person name="Holmes I."/>
            <person name="Hoskins R.A."/>
            <person name="Hubisz M.J."/>
            <person name="Hultmark D."/>
            <person name="Huntley M.A."/>
            <person name="Jaffe D.B."/>
            <person name="Jagadeeshan S."/>
            <person name="Jeck W.R."/>
            <person name="Johnson J."/>
            <person name="Jones C.D."/>
            <person name="Jordan W.C."/>
            <person name="Karpen G.H."/>
            <person name="Kataoka E."/>
            <person name="Keightley P.D."/>
            <person name="Kheradpour P."/>
            <person name="Kirkness E.F."/>
            <person name="Koerich L.B."/>
            <person name="Kristiansen K."/>
            <person name="Kudrna D."/>
            <person name="Kulathinal R.J."/>
            <person name="Kumar S."/>
            <person name="Kwok R."/>
            <person name="Lander E."/>
            <person name="Langley C.H."/>
            <person name="Lapoint R."/>
            <person name="Lazzaro B.P."/>
            <person name="Lee S.J."/>
            <person name="Levesque L."/>
            <person name="Li R."/>
            <person name="Lin C.F."/>
            <person name="Lin M.F."/>
            <person name="Lindblad-Toh K."/>
            <person name="Llopart A."/>
            <person name="Long M."/>
            <person name="Low L."/>
            <person name="Lozovsky E."/>
            <person name="Lu J."/>
            <person name="Luo M."/>
            <person name="Machado C.A."/>
            <person name="Makalowski W."/>
            <person name="Marzo M."/>
            <person name="Matsuda M."/>
            <person name="Matzkin L."/>
            <person name="McAllister B."/>
            <person name="McBride C.S."/>
            <person name="McKernan B."/>
            <person name="McKernan K."/>
            <person name="Mendez-Lago M."/>
            <person name="Minx P."/>
            <person name="Mollenhauer M.U."/>
            <person name="Montooth K."/>
            <person name="Mount S.M."/>
            <person name="Mu X."/>
            <person name="Myers E."/>
            <person name="Negre B."/>
            <person name="Newfeld S."/>
            <person name="Nielsen R."/>
            <person name="Noor M.A."/>
            <person name="O'Grady P."/>
            <person name="Pachter L."/>
            <person name="Papaceit M."/>
            <person name="Parisi M.J."/>
            <person name="Parisi M."/>
            <person name="Parts L."/>
            <person name="Pedersen J.S."/>
            <person name="Pesole G."/>
            <person name="Phillippy A.M."/>
            <person name="Ponting C.P."/>
            <person name="Pop M."/>
            <person name="Porcelli D."/>
            <person name="Powell J.R."/>
            <person name="Prohaska S."/>
            <person name="Pruitt K."/>
            <person name="Puig M."/>
            <person name="Quesneville H."/>
            <person name="Ram K.R."/>
            <person name="Rand D."/>
            <person name="Rasmussen M.D."/>
            <person name="Reed L.K."/>
            <person name="Reenan R."/>
            <person name="Reily A."/>
            <person name="Remington K.A."/>
            <person name="Rieger T.T."/>
            <person name="Ritchie M.G."/>
            <person name="Robin C."/>
            <person name="Rogers Y.H."/>
            <person name="Rohde C."/>
            <person name="Rozas J."/>
            <person name="Rubenfield M.J."/>
            <person name="Ruiz A."/>
            <person name="Russo S."/>
            <person name="Salzberg S.L."/>
            <person name="Sanchez-Gracia A."/>
            <person name="Saranga D.J."/>
            <person name="Sato H."/>
            <person name="Schaeffer S.W."/>
            <person name="Schatz M.C."/>
            <person name="Schlenke T."/>
            <person name="Schwartz R."/>
            <person name="Segarra C."/>
            <person name="Singh R.S."/>
            <person name="Sirot L."/>
            <person name="Sirota M."/>
            <person name="Sisneros N.B."/>
            <person name="Smith C.D."/>
            <person name="Smith T.F."/>
            <person name="Spieth J."/>
            <person name="Stage D.E."/>
            <person name="Stark A."/>
            <person name="Stephan W."/>
            <person name="Strausberg R.L."/>
            <person name="Strempel S."/>
            <person name="Sturgill D."/>
            <person name="Sutton G."/>
            <person name="Sutton G.G."/>
            <person name="Tao W."/>
            <person name="Teichmann S."/>
            <person name="Tobari Y.N."/>
            <person name="Tomimura Y."/>
            <person name="Tsolas J.M."/>
            <person name="Valente V.L."/>
            <person name="Venter E."/>
            <person name="Venter J.C."/>
            <person name="Vicario S."/>
            <person name="Vieira F.G."/>
            <person name="Vilella A.J."/>
            <person name="Villasante A."/>
            <person name="Walenz B."/>
            <person name="Wang J."/>
            <person name="Wasserman M."/>
            <person name="Watts T."/>
            <person name="Wilson D."/>
            <person name="Wilson R.K."/>
            <person name="Wing R.A."/>
            <person name="Wolfner M.F."/>
            <person name="Wong A."/>
            <person name="Wong G.K."/>
            <person name="Wu C.I."/>
            <person name="Wu G."/>
            <person name="Yamamoto D."/>
            <person name="Yang H.P."/>
            <person name="Yang S.P."/>
            <person name="Yorke J.A."/>
            <person name="Yoshida K."/>
            <person name="Zdobnov E."/>
            <person name="Zhang P."/>
            <person name="Zhang Y."/>
            <person name="Zimin A.V."/>
            <person name="Baldwin J."/>
            <person name="Abdouelleil A."/>
            <person name="Abdulkadir J."/>
            <person name="Abebe A."/>
            <person name="Abera B."/>
            <person name="Abreu J."/>
            <person name="Acer S.C."/>
            <person name="Aftuck L."/>
            <person name="Alexander A."/>
            <person name="An P."/>
            <person name="Anderson E."/>
            <person name="Anderson S."/>
            <person name="Arachi H."/>
            <person name="Azer M."/>
            <person name="Bachantsang P."/>
            <person name="Barry A."/>
            <person name="Bayul T."/>
            <person name="Berlin A."/>
            <person name="Bessette D."/>
            <person name="Bloom T."/>
            <person name="Blye J."/>
            <person name="Boguslavskiy L."/>
            <person name="Bonnet C."/>
            <person name="Boukhgalter B."/>
            <person name="Bourzgui I."/>
            <person name="Brown A."/>
            <person name="Cahill P."/>
            <person name="Channer S."/>
            <person name="Cheshatsang Y."/>
            <person name="Chuda L."/>
            <person name="Citroen M."/>
            <person name="Collymore A."/>
            <person name="Cooke P."/>
            <person name="Costello M."/>
            <person name="D'Aco K."/>
            <person name="Daza R."/>
            <person name="De Haan G."/>
            <person name="DeGray S."/>
            <person name="DeMaso C."/>
            <person name="Dhargay N."/>
            <person name="Dooley K."/>
            <person name="Dooley E."/>
            <person name="Doricent M."/>
            <person name="Dorje P."/>
            <person name="Dorjee K."/>
            <person name="Dupes A."/>
            <person name="Elong R."/>
            <person name="Falk J."/>
            <person name="Farina A."/>
            <person name="Faro S."/>
            <person name="Ferguson D."/>
            <person name="Fisher S."/>
            <person name="Foley C.D."/>
            <person name="Franke A."/>
            <person name="Friedrich D."/>
            <person name="Gadbois L."/>
            <person name="Gearin G."/>
            <person name="Gearin C.R."/>
            <person name="Giannoukos G."/>
            <person name="Goode T."/>
            <person name="Graham J."/>
            <person name="Grandbois E."/>
            <person name="Grewal S."/>
            <person name="Gyaltsen K."/>
            <person name="Hafez N."/>
            <person name="Hagos B."/>
            <person name="Hall J."/>
            <person name="Henson C."/>
            <person name="Hollinger A."/>
            <person name="Honan T."/>
            <person name="Huard M.D."/>
            <person name="Hughes L."/>
            <person name="Hurhula B."/>
            <person name="Husby M.E."/>
            <person name="Kamat A."/>
            <person name="Kanga B."/>
            <person name="Kashin S."/>
            <person name="Khazanovich D."/>
            <person name="Kisner P."/>
            <person name="Lance K."/>
            <person name="Lara M."/>
            <person name="Lee W."/>
            <person name="Lennon N."/>
            <person name="Letendre F."/>
            <person name="LeVine R."/>
            <person name="Lipovsky A."/>
            <person name="Liu X."/>
            <person name="Liu J."/>
            <person name="Liu S."/>
            <person name="Lokyitsang T."/>
            <person name="Lokyitsang Y."/>
            <person name="Lubonja R."/>
            <person name="Lui A."/>
            <person name="MacDonald P."/>
            <person name="Magnisalis V."/>
            <person name="Maru K."/>
            <person name="Matthews C."/>
            <person name="McCusker W."/>
            <person name="McDonough S."/>
            <person name="Mehta T."/>
            <person name="Meldrim J."/>
            <person name="Meneus L."/>
            <person name="Mihai O."/>
            <person name="Mihalev A."/>
            <person name="Mihova T."/>
            <person name="Mittelman R."/>
            <person name="Mlenga V."/>
            <person name="Montmayeur A."/>
            <person name="Mulrain L."/>
            <person name="Navidi A."/>
            <person name="Naylor J."/>
            <person name="Negash T."/>
            <person name="Nguyen T."/>
            <person name="Nguyen N."/>
            <person name="Nicol R."/>
            <person name="Norbu C."/>
            <person name="Norbu N."/>
            <person name="Novod N."/>
            <person name="O'Neill B."/>
            <person name="Osman S."/>
            <person name="Markiewicz E."/>
            <person name="Oyono O.L."/>
            <person name="Patti C."/>
            <person name="Phunkhang P."/>
            <person name="Pierre F."/>
            <person name="Priest M."/>
            <person name="Raghuraman S."/>
            <person name="Rege F."/>
            <person name="Reyes R."/>
            <person name="Rise C."/>
            <person name="Rogov P."/>
            <person name="Ross K."/>
            <person name="Ryan E."/>
            <person name="Settipalli S."/>
            <person name="Shea T."/>
            <person name="Sherpa N."/>
            <person name="Shi L."/>
            <person name="Shih D."/>
            <person name="Sparrow T."/>
            <person name="Spaulding J."/>
            <person name="Stalker J."/>
            <person name="Stange-Thomann N."/>
            <person name="Stavropoulos S."/>
            <person name="Stone C."/>
            <person name="Strader C."/>
            <person name="Tesfaye S."/>
            <person name="Thomson T."/>
            <person name="Thoulutsang Y."/>
            <person name="Thoulutsang D."/>
            <person name="Topham K."/>
            <person name="Topping I."/>
            <person name="Tsamla T."/>
            <person name="Vassiliev H."/>
            <person name="Vo A."/>
            <person name="Wangchuk T."/>
            <person name="Wangdi T."/>
            <person name="Weiand M."/>
            <person name="Wilkinson J."/>
            <person name="Wilson A."/>
            <person name="Yadav S."/>
            <person name="Young G."/>
            <person name="Yu Q."/>
            <person name="Zembek L."/>
            <person name="Zhong D."/>
            <person name="Zimmer A."/>
            <person name="Zwirko Z."/>
            <person name="Jaffe D.B."/>
            <person name="Alvarez P."/>
            <person name="Brockman W."/>
            <person name="Butler J."/>
            <person name="Chin C."/>
            <person name="Gnerre S."/>
            <person name="Grabherr M."/>
            <person name="Kleber M."/>
            <person name="Mauceli E."/>
            <person name="MacCallum I."/>
        </authorList>
    </citation>
    <scope>NUCLEOTIDE SEQUENCE [LARGE SCALE GENOMIC DNA]</scope>
    <source>
        <strain evidence="5">Tucson 15010-1051.87</strain>
    </source>
</reference>
<dbReference type="SMR" id="B4LVA5"/>
<feature type="domain" description="SCP" evidence="3">
    <location>
        <begin position="95"/>
        <end position="252"/>
    </location>
</feature>
<name>B4LVA5_DROVI</name>
<dbReference type="GO" id="GO:0005576">
    <property type="term" value="C:extracellular region"/>
    <property type="evidence" value="ECO:0007669"/>
    <property type="project" value="UniProtKB-SubCell"/>
</dbReference>
<dbReference type="HOGENOM" id="CLU_094349_0_0_1"/>
<dbReference type="EMBL" id="CH940649">
    <property type="protein sequence ID" value="EDW64365.2"/>
    <property type="molecule type" value="Genomic_DNA"/>
</dbReference>
<evidence type="ECO:0000256" key="2">
    <source>
        <dbReference type="ARBA" id="ARBA00022525"/>
    </source>
</evidence>
<dbReference type="Pfam" id="PF00188">
    <property type="entry name" value="CAP"/>
    <property type="match status" value="1"/>
</dbReference>
<evidence type="ECO:0000313" key="4">
    <source>
        <dbReference type="EMBL" id="EDW64365.2"/>
    </source>
</evidence>
<comment type="subcellular location">
    <subcellularLocation>
        <location evidence="1">Secreted</location>
    </subcellularLocation>
</comment>
<dbReference type="InParanoid" id="B4LVA5"/>
<proteinExistence type="predicted"/>
<dbReference type="InterPro" id="IPR035940">
    <property type="entry name" value="CAP_sf"/>
</dbReference>
<dbReference type="eggNOG" id="ENOG502RA7J">
    <property type="taxonomic scope" value="Eukaryota"/>
</dbReference>
<keyword evidence="5" id="KW-1185">Reference proteome</keyword>
<organism evidence="4 5">
    <name type="scientific">Drosophila virilis</name>
    <name type="common">Fruit fly</name>
    <dbReference type="NCBI Taxonomy" id="7244"/>
    <lineage>
        <taxon>Eukaryota</taxon>
        <taxon>Metazoa</taxon>
        <taxon>Ecdysozoa</taxon>
        <taxon>Arthropoda</taxon>
        <taxon>Hexapoda</taxon>
        <taxon>Insecta</taxon>
        <taxon>Pterygota</taxon>
        <taxon>Neoptera</taxon>
        <taxon>Endopterygota</taxon>
        <taxon>Diptera</taxon>
        <taxon>Brachycera</taxon>
        <taxon>Muscomorpha</taxon>
        <taxon>Ephydroidea</taxon>
        <taxon>Drosophilidae</taxon>
        <taxon>Drosophila</taxon>
    </lineage>
</organism>
<dbReference type="Proteomes" id="UP000008792">
    <property type="component" value="Unassembled WGS sequence"/>
</dbReference>
<dbReference type="SMART" id="SM00198">
    <property type="entry name" value="SCP"/>
    <property type="match status" value="1"/>
</dbReference>
<dbReference type="FunCoup" id="B4LVA5">
    <property type="interactions" value="14"/>
</dbReference>